<keyword evidence="2" id="KW-0472">Membrane</keyword>
<dbReference type="AlphaFoldDB" id="A0AAD4DBQ6"/>
<dbReference type="Proteomes" id="UP001194580">
    <property type="component" value="Unassembled WGS sequence"/>
</dbReference>
<keyword evidence="4" id="KW-1185">Reference proteome</keyword>
<gene>
    <name evidence="3" type="ORF">BGZ95_010249</name>
</gene>
<evidence type="ECO:0000313" key="3">
    <source>
        <dbReference type="EMBL" id="KAG0273949.1"/>
    </source>
</evidence>
<feature type="compositionally biased region" description="Polar residues" evidence="1">
    <location>
        <begin position="1"/>
        <end position="49"/>
    </location>
</feature>
<feature type="region of interest" description="Disordered" evidence="1">
    <location>
        <begin position="1"/>
        <end position="55"/>
    </location>
</feature>
<keyword evidence="2" id="KW-1133">Transmembrane helix</keyword>
<organism evidence="3 4">
    <name type="scientific">Linnemannia exigua</name>
    <dbReference type="NCBI Taxonomy" id="604196"/>
    <lineage>
        <taxon>Eukaryota</taxon>
        <taxon>Fungi</taxon>
        <taxon>Fungi incertae sedis</taxon>
        <taxon>Mucoromycota</taxon>
        <taxon>Mortierellomycotina</taxon>
        <taxon>Mortierellomycetes</taxon>
        <taxon>Mortierellales</taxon>
        <taxon>Mortierellaceae</taxon>
        <taxon>Linnemannia</taxon>
    </lineage>
</organism>
<feature type="transmembrane region" description="Helical" evidence="2">
    <location>
        <begin position="193"/>
        <end position="218"/>
    </location>
</feature>
<evidence type="ECO:0000256" key="1">
    <source>
        <dbReference type="SAM" id="MobiDB-lite"/>
    </source>
</evidence>
<sequence length="226" mass="24692">MNQNTSDQGKSASAMRSSNQHQESTAPAQKQQLQEQRSETPSHSGQSNIEAPMSGSKMCGHVSDCDCSTETAIHASEEHAPRTNQASTADGVTLFGDHHIYLAEASLIYQPKLGKEVEDKFCASTSIPGYLCILLALAHGILDAGAKDLWISVELRPLNFTLAGCALSKSMTKNPLQMPTSGQIGTILSFNTYFYLLGPVLAVRGKFIACACMLWLIFWRYNEKCW</sequence>
<dbReference type="EMBL" id="JAAAIL010000672">
    <property type="protein sequence ID" value="KAG0273949.1"/>
    <property type="molecule type" value="Genomic_DNA"/>
</dbReference>
<evidence type="ECO:0000256" key="2">
    <source>
        <dbReference type="SAM" id="Phobius"/>
    </source>
</evidence>
<comment type="caution">
    <text evidence="3">The sequence shown here is derived from an EMBL/GenBank/DDBJ whole genome shotgun (WGS) entry which is preliminary data.</text>
</comment>
<keyword evidence="2" id="KW-0812">Transmembrane</keyword>
<evidence type="ECO:0000313" key="4">
    <source>
        <dbReference type="Proteomes" id="UP001194580"/>
    </source>
</evidence>
<accession>A0AAD4DBQ6</accession>
<name>A0AAD4DBQ6_9FUNG</name>
<protein>
    <submittedName>
        <fullName evidence="3">Uncharacterized protein</fullName>
    </submittedName>
</protein>
<reference evidence="3" key="1">
    <citation type="journal article" date="2020" name="Fungal Divers.">
        <title>Resolving the Mortierellaceae phylogeny through synthesis of multi-gene phylogenetics and phylogenomics.</title>
        <authorList>
            <person name="Vandepol N."/>
            <person name="Liber J."/>
            <person name="Desiro A."/>
            <person name="Na H."/>
            <person name="Kennedy M."/>
            <person name="Barry K."/>
            <person name="Grigoriev I.V."/>
            <person name="Miller A.N."/>
            <person name="O'Donnell K."/>
            <person name="Stajich J.E."/>
            <person name="Bonito G."/>
        </authorList>
    </citation>
    <scope>NUCLEOTIDE SEQUENCE</scope>
    <source>
        <strain evidence="3">NRRL 28262</strain>
    </source>
</reference>
<proteinExistence type="predicted"/>